<reference evidence="4 5" key="1">
    <citation type="submission" date="2019-10" db="EMBL/GenBank/DDBJ databases">
        <authorList>
            <person name="Karimi E."/>
        </authorList>
    </citation>
    <scope>NUCLEOTIDE SEQUENCE [LARGE SCALE GENOMIC DNA]</scope>
    <source>
        <strain evidence="4">Bacillus sp. 348</strain>
    </source>
</reference>
<dbReference type="PANTHER" id="PTHR43877">
    <property type="entry name" value="AMINOALKYLPHOSPHONATE N-ACETYLTRANSFERASE-RELATED-RELATED"/>
    <property type="match status" value="1"/>
</dbReference>
<evidence type="ECO:0000313" key="5">
    <source>
        <dbReference type="Proteomes" id="UP000433089"/>
    </source>
</evidence>
<name>A0A1K1X4N3_BACAB</name>
<sequence>MFIREASIEDYPQLRQIYLESRRQSFHWLNTEEIKLQDFDQDTQEEQIFLAEENNKILGFISLYVPDRFIHLLFVHPEAAGQGAGDLLLKQAIKVLGTPVTLKCVSENHKALSFYQKRGWKAVVEEGEPGAKYWVLIYE</sequence>
<dbReference type="AlphaFoldDB" id="A0A1K1X4N3"/>
<keyword evidence="4" id="KW-0687">Ribonucleoprotein</keyword>
<evidence type="ECO:0000259" key="3">
    <source>
        <dbReference type="PROSITE" id="PS51186"/>
    </source>
</evidence>
<dbReference type="Gene3D" id="3.40.630.30">
    <property type="match status" value="1"/>
</dbReference>
<dbReference type="RefSeq" id="WP_039168787.1">
    <property type="nucleotide sequence ID" value="NZ_CP139114.1"/>
</dbReference>
<organism evidence="4 5">
    <name type="scientific">Bacillus altitudinis</name>
    <dbReference type="NCBI Taxonomy" id="293387"/>
    <lineage>
        <taxon>Bacteria</taxon>
        <taxon>Bacillati</taxon>
        <taxon>Bacillota</taxon>
        <taxon>Bacilli</taxon>
        <taxon>Bacillales</taxon>
        <taxon>Bacillaceae</taxon>
        <taxon>Bacillus</taxon>
    </lineage>
</organism>
<dbReference type="PROSITE" id="PS51186">
    <property type="entry name" value="GNAT"/>
    <property type="match status" value="1"/>
</dbReference>
<evidence type="ECO:0000256" key="2">
    <source>
        <dbReference type="ARBA" id="ARBA00023315"/>
    </source>
</evidence>
<accession>A0A1K1X4N3</accession>
<dbReference type="InterPro" id="IPR050832">
    <property type="entry name" value="Bact_Acetyltransf"/>
</dbReference>
<evidence type="ECO:0000313" key="4">
    <source>
        <dbReference type="EMBL" id="VXB27667.1"/>
    </source>
</evidence>
<dbReference type="GO" id="GO:0005840">
    <property type="term" value="C:ribosome"/>
    <property type="evidence" value="ECO:0007669"/>
    <property type="project" value="UniProtKB-KW"/>
</dbReference>
<dbReference type="InterPro" id="IPR000182">
    <property type="entry name" value="GNAT_dom"/>
</dbReference>
<proteinExistence type="predicted"/>
<dbReference type="CDD" id="cd04301">
    <property type="entry name" value="NAT_SF"/>
    <property type="match status" value="1"/>
</dbReference>
<dbReference type="Proteomes" id="UP000433089">
    <property type="component" value="Unassembled WGS sequence"/>
</dbReference>
<accession>A0A653PD01</accession>
<dbReference type="Pfam" id="PF00583">
    <property type="entry name" value="Acetyltransf_1"/>
    <property type="match status" value="1"/>
</dbReference>
<evidence type="ECO:0000256" key="1">
    <source>
        <dbReference type="ARBA" id="ARBA00022679"/>
    </source>
</evidence>
<dbReference type="GO" id="GO:0016747">
    <property type="term" value="F:acyltransferase activity, transferring groups other than amino-acyl groups"/>
    <property type="evidence" value="ECO:0007669"/>
    <property type="project" value="InterPro"/>
</dbReference>
<protein>
    <submittedName>
        <fullName evidence="4">Ribosomal protein S18 acetylase RimI</fullName>
    </submittedName>
</protein>
<dbReference type="PANTHER" id="PTHR43877:SF1">
    <property type="entry name" value="ACETYLTRANSFERASE"/>
    <property type="match status" value="1"/>
</dbReference>
<keyword evidence="4" id="KW-0689">Ribosomal protein</keyword>
<dbReference type="EMBL" id="CABWLH010000009">
    <property type="protein sequence ID" value="VXB27667.1"/>
    <property type="molecule type" value="Genomic_DNA"/>
</dbReference>
<gene>
    <name evidence="4" type="ORF">BACI348_40339</name>
</gene>
<keyword evidence="2" id="KW-0012">Acyltransferase</keyword>
<keyword evidence="1" id="KW-0808">Transferase</keyword>
<feature type="domain" description="N-acetyltransferase" evidence="3">
    <location>
        <begin position="1"/>
        <end position="139"/>
    </location>
</feature>
<dbReference type="SUPFAM" id="SSF55729">
    <property type="entry name" value="Acyl-CoA N-acyltransferases (Nat)"/>
    <property type="match status" value="1"/>
</dbReference>
<dbReference type="InterPro" id="IPR016181">
    <property type="entry name" value="Acyl_CoA_acyltransferase"/>
</dbReference>